<evidence type="ECO:0000313" key="12">
    <source>
        <dbReference type="EMBL" id="CCC89925.1"/>
    </source>
</evidence>
<keyword evidence="9" id="KW-0472">Membrane</keyword>
<keyword evidence="11" id="KW-0732">Signal</keyword>
<dbReference type="AlphaFoldDB" id="G0UKM0"/>
<dbReference type="VEuPathDB" id="TriTrypDB:TcIL3000_3_3600"/>
<name>G0UKM0_TRYCI</name>
<evidence type="ECO:0000256" key="7">
    <source>
        <dbReference type="ARBA" id="ARBA00022989"/>
    </source>
</evidence>
<dbReference type="InterPro" id="IPR002659">
    <property type="entry name" value="Glyco_trans_31"/>
</dbReference>
<organism evidence="12">
    <name type="scientific">Trypanosoma congolense (strain IL3000)</name>
    <dbReference type="NCBI Taxonomy" id="1068625"/>
    <lineage>
        <taxon>Eukaryota</taxon>
        <taxon>Discoba</taxon>
        <taxon>Euglenozoa</taxon>
        <taxon>Kinetoplastea</taxon>
        <taxon>Metakinetoplastina</taxon>
        <taxon>Trypanosomatida</taxon>
        <taxon>Trypanosomatidae</taxon>
        <taxon>Trypanosoma</taxon>
        <taxon>Nannomonas</taxon>
    </lineage>
</organism>
<evidence type="ECO:0000256" key="10">
    <source>
        <dbReference type="RuleBase" id="RU363063"/>
    </source>
</evidence>
<feature type="signal peptide" evidence="11">
    <location>
        <begin position="1"/>
        <end position="24"/>
    </location>
</feature>
<proteinExistence type="inferred from homology"/>
<sequence>MLQGKSSRKLKLLILLCLAVYTVALVNLFKSDQHYNRKINDRQEELVYSGDDDEFNYTDDYRKALEFVTPNVVNTWRARSYLVALGIPSPDNEERRQRRELQRATCWKFPEVATVRNNFSGKMLVAYVLAKHPQYDYEYSVQLMEEARSWRDVITLPIHEGRVTTKKKVGQVAHWGIEAEIGMSRKVFLWFELAVRLLPRTSYFSKGDDDAFFHVPQYIVDLDTLPRRAVYWAFHWRIGRERKYIFGRGLLYTMARDVVEKFISFAPVRRLINMSFSYELKPEFIAAVMDYEDAMVGNALSHQHPEELLFVNESCCRFIILNGNECKPPQHDDFVVIHGIEENEYGTLMNRLNKKKKHTPVKFVPSKFGTMAKCPH</sequence>
<dbReference type="GO" id="GO:0016758">
    <property type="term" value="F:hexosyltransferase activity"/>
    <property type="evidence" value="ECO:0007669"/>
    <property type="project" value="InterPro"/>
</dbReference>
<evidence type="ECO:0000256" key="3">
    <source>
        <dbReference type="ARBA" id="ARBA00022676"/>
    </source>
</evidence>
<reference evidence="12" key="1">
    <citation type="journal article" date="2012" name="Proc. Natl. Acad. Sci. U.S.A.">
        <title>Antigenic diversity is generated by distinct evolutionary mechanisms in African trypanosome species.</title>
        <authorList>
            <person name="Jackson A.P."/>
            <person name="Berry A."/>
            <person name="Aslett M."/>
            <person name="Allison H.C."/>
            <person name="Burton P."/>
            <person name="Vavrova-Anderson J."/>
            <person name="Brown R."/>
            <person name="Browne H."/>
            <person name="Corton N."/>
            <person name="Hauser H."/>
            <person name="Gamble J."/>
            <person name="Gilderthorp R."/>
            <person name="Marcello L."/>
            <person name="McQuillan J."/>
            <person name="Otto T.D."/>
            <person name="Quail M.A."/>
            <person name="Sanders M.J."/>
            <person name="van Tonder A."/>
            <person name="Ginger M.L."/>
            <person name="Field M.C."/>
            <person name="Barry J.D."/>
            <person name="Hertz-Fowler C."/>
            <person name="Berriman M."/>
        </authorList>
    </citation>
    <scope>NUCLEOTIDE SEQUENCE</scope>
    <source>
        <strain evidence="12">IL3000</strain>
    </source>
</reference>
<keyword evidence="8 10" id="KW-0333">Golgi apparatus</keyword>
<comment type="subcellular location">
    <subcellularLocation>
        <location evidence="1 10">Golgi apparatus membrane</location>
        <topology evidence="1 10">Single-pass type II membrane protein</topology>
    </subcellularLocation>
</comment>
<dbReference type="EMBL" id="HE575316">
    <property type="protein sequence ID" value="CCC89925.1"/>
    <property type="molecule type" value="Genomic_DNA"/>
</dbReference>
<evidence type="ECO:0000256" key="9">
    <source>
        <dbReference type="ARBA" id="ARBA00023136"/>
    </source>
</evidence>
<evidence type="ECO:0000256" key="4">
    <source>
        <dbReference type="ARBA" id="ARBA00022679"/>
    </source>
</evidence>
<keyword evidence="3 10" id="KW-0328">Glycosyltransferase</keyword>
<keyword evidence="5" id="KW-0812">Transmembrane</keyword>
<dbReference type="EC" id="2.4.1.-" evidence="10"/>
<gene>
    <name evidence="12" type="ORF">TCIL3000_3_3600</name>
</gene>
<evidence type="ECO:0000256" key="11">
    <source>
        <dbReference type="SAM" id="SignalP"/>
    </source>
</evidence>
<protein>
    <recommendedName>
        <fullName evidence="10">Hexosyltransferase</fullName>
        <ecNumber evidence="10">2.4.1.-</ecNumber>
    </recommendedName>
</protein>
<accession>G0UKM0</accession>
<evidence type="ECO:0000256" key="8">
    <source>
        <dbReference type="ARBA" id="ARBA00023034"/>
    </source>
</evidence>
<dbReference type="PANTHER" id="PTHR11214">
    <property type="entry name" value="BETA-1,3-N-ACETYLGLUCOSAMINYLTRANSFERASE"/>
    <property type="match status" value="1"/>
</dbReference>
<keyword evidence="7" id="KW-1133">Transmembrane helix</keyword>
<dbReference type="PANTHER" id="PTHR11214:SF351">
    <property type="entry name" value="BETA-1,3-GALACTOSYLTRANSFERASE PVG3"/>
    <property type="match status" value="1"/>
</dbReference>
<comment type="similarity">
    <text evidence="2 10">Belongs to the glycosyltransferase 31 family.</text>
</comment>
<feature type="chain" id="PRO_5003410186" description="Hexosyltransferase" evidence="11">
    <location>
        <begin position="25"/>
        <end position="376"/>
    </location>
</feature>
<evidence type="ECO:0000256" key="2">
    <source>
        <dbReference type="ARBA" id="ARBA00008661"/>
    </source>
</evidence>
<evidence type="ECO:0000256" key="5">
    <source>
        <dbReference type="ARBA" id="ARBA00022692"/>
    </source>
</evidence>
<keyword evidence="4 12" id="KW-0808">Transferase</keyword>
<evidence type="ECO:0000256" key="1">
    <source>
        <dbReference type="ARBA" id="ARBA00004323"/>
    </source>
</evidence>
<keyword evidence="6" id="KW-0735">Signal-anchor</keyword>
<dbReference type="GO" id="GO:0000139">
    <property type="term" value="C:Golgi membrane"/>
    <property type="evidence" value="ECO:0007669"/>
    <property type="project" value="UniProtKB-SubCell"/>
</dbReference>
<evidence type="ECO:0000256" key="6">
    <source>
        <dbReference type="ARBA" id="ARBA00022968"/>
    </source>
</evidence>